<dbReference type="GO" id="GO:0005789">
    <property type="term" value="C:endoplasmic reticulum membrane"/>
    <property type="evidence" value="ECO:0007669"/>
    <property type="project" value="UniProtKB-SubCell"/>
</dbReference>
<evidence type="ECO:0000256" key="6">
    <source>
        <dbReference type="ARBA" id="ARBA00022679"/>
    </source>
</evidence>
<keyword evidence="9 13" id="KW-1133">Transmembrane helix</keyword>
<dbReference type="PANTHER" id="PTHR12714:SF9">
    <property type="entry name" value="PROTEIN-S-ISOPRENYLCYSTEINE O-METHYLTRANSFERASE"/>
    <property type="match status" value="1"/>
</dbReference>
<evidence type="ECO:0000256" key="3">
    <source>
        <dbReference type="ARBA" id="ARBA00009140"/>
    </source>
</evidence>
<evidence type="ECO:0000256" key="10">
    <source>
        <dbReference type="ARBA" id="ARBA00023136"/>
    </source>
</evidence>
<sequence length="283" mass="31964">MAVSNAHLSLSSFLLSGCLSLLAVVSLLADEEAVQLVRAYTPVLLLGNYVLVNLYLRLVHQGYHYQIAVRATFLGTVFSTGCLISVFAPLSWRPLGLYMITMAIFHYSEFLVTALVNARTLSLDSFLLNHSKEYGIAALASWIEFFIERWLLPELKEFWPVVLIGVMMCAAGEVLRKAAMMTAKTNFNHIVQSVREDGHQLVTNGVYAICRHPSYVGWFVWSVGTQLMLCNPVCLLAYTLASWKFFQTRVLVEEVSLLNFFGDQYYQYQQKVPTGLPFIKGYM</sequence>
<dbReference type="PROSITE" id="PS51564">
    <property type="entry name" value="SAM_ICMT"/>
    <property type="match status" value="1"/>
</dbReference>
<comment type="caution">
    <text evidence="15">The sequence shown here is derived from an EMBL/GenBank/DDBJ whole genome shotgun (WGS) entry which is preliminary data.</text>
</comment>
<dbReference type="EC" id="2.1.1.100" evidence="4 13"/>
<gene>
    <name evidence="15" type="ORF">CLODIP_2_CD00056</name>
</gene>
<evidence type="ECO:0000256" key="2">
    <source>
        <dbReference type="ARBA" id="ARBA00004141"/>
    </source>
</evidence>
<feature type="signal peptide" evidence="14">
    <location>
        <begin position="1"/>
        <end position="29"/>
    </location>
</feature>
<feature type="transmembrane region" description="Helical" evidence="13">
    <location>
        <begin position="158"/>
        <end position="175"/>
    </location>
</feature>
<keyword evidence="6" id="KW-0808">Transferase</keyword>
<accession>A0A8S1DPD0</accession>
<dbReference type="Gene3D" id="1.20.120.1630">
    <property type="match status" value="1"/>
</dbReference>
<evidence type="ECO:0000313" key="15">
    <source>
        <dbReference type="EMBL" id="CAB3379865.1"/>
    </source>
</evidence>
<keyword evidence="16" id="KW-1185">Reference proteome</keyword>
<protein>
    <recommendedName>
        <fullName evidence="12 13">Protein-S-isoprenylcysteine O-methyltransferase</fullName>
        <ecNumber evidence="4 13">2.1.1.100</ecNumber>
    </recommendedName>
</protein>
<keyword evidence="13" id="KW-0256">Endoplasmic reticulum</keyword>
<evidence type="ECO:0000256" key="11">
    <source>
        <dbReference type="ARBA" id="ARBA00023572"/>
    </source>
</evidence>
<keyword evidence="7 13" id="KW-0949">S-adenosyl-L-methionine</keyword>
<dbReference type="OrthoDB" id="422086at2759"/>
<comment type="similarity">
    <text evidence="3 13">Belongs to the class VI-like SAM-binding methyltransferase superfamily. Isoprenylcysteine carboxyl methyltransferase family.</text>
</comment>
<proteinExistence type="inferred from homology"/>
<organism evidence="15 16">
    <name type="scientific">Cloeon dipterum</name>
    <dbReference type="NCBI Taxonomy" id="197152"/>
    <lineage>
        <taxon>Eukaryota</taxon>
        <taxon>Metazoa</taxon>
        <taxon>Ecdysozoa</taxon>
        <taxon>Arthropoda</taxon>
        <taxon>Hexapoda</taxon>
        <taxon>Insecta</taxon>
        <taxon>Pterygota</taxon>
        <taxon>Palaeoptera</taxon>
        <taxon>Ephemeroptera</taxon>
        <taxon>Pisciforma</taxon>
        <taxon>Baetidae</taxon>
        <taxon>Cloeon</taxon>
    </lineage>
</organism>
<name>A0A8S1DPD0_9INSE</name>
<dbReference type="EMBL" id="CADEPI010000196">
    <property type="protein sequence ID" value="CAB3379865.1"/>
    <property type="molecule type" value="Genomic_DNA"/>
</dbReference>
<comment type="subcellular location">
    <subcellularLocation>
        <location evidence="13">Endoplasmic reticulum membrane</location>
        <topology evidence="13">Multi-pass membrane protein</topology>
    </subcellularLocation>
    <subcellularLocation>
        <location evidence="2">Membrane</location>
        <topology evidence="2">Multi-pass membrane protein</topology>
    </subcellularLocation>
</comment>
<dbReference type="PANTHER" id="PTHR12714">
    <property type="entry name" value="PROTEIN-S ISOPRENYLCYSTEINE O-METHYLTRANSFERASE"/>
    <property type="match status" value="1"/>
</dbReference>
<feature type="transmembrane region" description="Helical" evidence="13">
    <location>
        <begin position="68"/>
        <end position="90"/>
    </location>
</feature>
<evidence type="ECO:0000256" key="5">
    <source>
        <dbReference type="ARBA" id="ARBA00022603"/>
    </source>
</evidence>
<dbReference type="GO" id="GO:0032259">
    <property type="term" value="P:methylation"/>
    <property type="evidence" value="ECO:0007669"/>
    <property type="project" value="UniProtKB-KW"/>
</dbReference>
<feature type="chain" id="PRO_5035891410" description="Protein-S-isoprenylcysteine O-methyltransferase" evidence="14">
    <location>
        <begin position="30"/>
        <end position="283"/>
    </location>
</feature>
<feature type="transmembrane region" description="Helical" evidence="13">
    <location>
        <begin position="96"/>
        <end position="122"/>
    </location>
</feature>
<evidence type="ECO:0000256" key="14">
    <source>
        <dbReference type="SAM" id="SignalP"/>
    </source>
</evidence>
<feature type="transmembrane region" description="Helical" evidence="13">
    <location>
        <begin position="39"/>
        <end position="56"/>
    </location>
</feature>
<keyword evidence="8 13" id="KW-0812">Transmembrane</keyword>
<dbReference type="InterPro" id="IPR025770">
    <property type="entry name" value="PPMT_MeTrfase"/>
</dbReference>
<keyword evidence="10 13" id="KW-0472">Membrane</keyword>
<evidence type="ECO:0000256" key="9">
    <source>
        <dbReference type="ARBA" id="ARBA00022989"/>
    </source>
</evidence>
<dbReference type="InterPro" id="IPR007269">
    <property type="entry name" value="ICMT_MeTrfase"/>
</dbReference>
<comment type="function">
    <text evidence="11">Catalyzes the post-translational methylation of isoprenylated C-terminal cysteine residues.</text>
</comment>
<keyword evidence="14" id="KW-0732">Signal</keyword>
<evidence type="ECO:0000256" key="12">
    <source>
        <dbReference type="ARBA" id="ARBA00023656"/>
    </source>
</evidence>
<evidence type="ECO:0000256" key="4">
    <source>
        <dbReference type="ARBA" id="ARBA00012151"/>
    </source>
</evidence>
<keyword evidence="5 13" id="KW-0489">Methyltransferase</keyword>
<evidence type="ECO:0000256" key="8">
    <source>
        <dbReference type="ARBA" id="ARBA00022692"/>
    </source>
</evidence>
<dbReference type="Pfam" id="PF04140">
    <property type="entry name" value="ICMT"/>
    <property type="match status" value="1"/>
</dbReference>
<dbReference type="AlphaFoldDB" id="A0A8S1DPD0"/>
<reference evidence="15 16" key="1">
    <citation type="submission" date="2020-04" db="EMBL/GenBank/DDBJ databases">
        <authorList>
            <person name="Alioto T."/>
            <person name="Alioto T."/>
            <person name="Gomez Garrido J."/>
        </authorList>
    </citation>
    <scope>NUCLEOTIDE SEQUENCE [LARGE SCALE GENOMIC DNA]</scope>
</reference>
<evidence type="ECO:0000256" key="1">
    <source>
        <dbReference type="ARBA" id="ARBA00001450"/>
    </source>
</evidence>
<evidence type="ECO:0000256" key="7">
    <source>
        <dbReference type="ARBA" id="ARBA00022691"/>
    </source>
</evidence>
<dbReference type="GO" id="GO:0004671">
    <property type="term" value="F:protein C-terminal S-isoprenylcysteine carboxyl O-methyltransferase activity"/>
    <property type="evidence" value="ECO:0007669"/>
    <property type="project" value="UniProtKB-EC"/>
</dbReference>
<dbReference type="Proteomes" id="UP000494165">
    <property type="component" value="Unassembled WGS sequence"/>
</dbReference>
<evidence type="ECO:0000313" key="16">
    <source>
        <dbReference type="Proteomes" id="UP000494165"/>
    </source>
</evidence>
<evidence type="ECO:0000256" key="13">
    <source>
        <dbReference type="RuleBase" id="RU362022"/>
    </source>
</evidence>
<comment type="catalytic activity">
    <reaction evidence="1 13">
        <text>[protein]-C-terminal S-[(2E,6E)-farnesyl]-L-cysteine + S-adenosyl-L-methionine = [protein]-C-terminal S-[(2E,6E)-farnesyl]-L-cysteine methyl ester + S-adenosyl-L-homocysteine</text>
        <dbReference type="Rhea" id="RHEA:21672"/>
        <dbReference type="Rhea" id="RHEA-COMP:12125"/>
        <dbReference type="Rhea" id="RHEA-COMP:12126"/>
        <dbReference type="ChEBI" id="CHEBI:57856"/>
        <dbReference type="ChEBI" id="CHEBI:59789"/>
        <dbReference type="ChEBI" id="CHEBI:90510"/>
        <dbReference type="ChEBI" id="CHEBI:90511"/>
        <dbReference type="EC" id="2.1.1.100"/>
    </reaction>
</comment>